<name>A0ACC0WW17_9STRA</name>
<protein>
    <submittedName>
        <fullName evidence="1">Uncharacterized protein</fullName>
    </submittedName>
</protein>
<comment type="caution">
    <text evidence="1">The sequence shown here is derived from an EMBL/GenBank/DDBJ whole genome shotgun (WGS) entry which is preliminary data.</text>
</comment>
<proteinExistence type="predicted"/>
<accession>A0ACC0WW17</accession>
<keyword evidence="2" id="KW-1185">Reference proteome</keyword>
<dbReference type="EMBL" id="CM047580">
    <property type="protein sequence ID" value="KAI9922249.1"/>
    <property type="molecule type" value="Genomic_DNA"/>
</dbReference>
<reference evidence="1 2" key="1">
    <citation type="journal article" date="2022" name="bioRxiv">
        <title>The genome of the oomycete Peronosclerospora sorghi, a cosmopolitan pathogen of maize and sorghum, is inflated with dispersed pseudogenes.</title>
        <authorList>
            <person name="Fletcher K."/>
            <person name="Martin F."/>
            <person name="Isakeit T."/>
            <person name="Cavanaugh K."/>
            <person name="Magill C."/>
            <person name="Michelmore R."/>
        </authorList>
    </citation>
    <scope>NUCLEOTIDE SEQUENCE [LARGE SCALE GENOMIC DNA]</scope>
    <source>
        <strain evidence="1">P6</strain>
    </source>
</reference>
<organism evidence="1 2">
    <name type="scientific">Peronosclerospora sorghi</name>
    <dbReference type="NCBI Taxonomy" id="230839"/>
    <lineage>
        <taxon>Eukaryota</taxon>
        <taxon>Sar</taxon>
        <taxon>Stramenopiles</taxon>
        <taxon>Oomycota</taxon>
        <taxon>Peronosporomycetes</taxon>
        <taxon>Peronosporales</taxon>
        <taxon>Peronosporaceae</taxon>
        <taxon>Peronosclerospora</taxon>
    </lineage>
</organism>
<evidence type="ECO:0000313" key="2">
    <source>
        <dbReference type="Proteomes" id="UP001163321"/>
    </source>
</evidence>
<gene>
    <name evidence="1" type="ORF">PsorP6_001682</name>
</gene>
<evidence type="ECO:0000313" key="1">
    <source>
        <dbReference type="EMBL" id="KAI9922249.1"/>
    </source>
</evidence>
<dbReference type="Proteomes" id="UP001163321">
    <property type="component" value="Chromosome 1"/>
</dbReference>
<sequence>MNVSRNNFKFTTTTGFVNTTKPQVQSQAGREYLDQRPQMPTKQQRKSQLSATRHLISTAKTHGVPAAYFSDQVHTSTETWTH</sequence>